<feature type="region of interest" description="Disordered" evidence="1">
    <location>
        <begin position="1"/>
        <end position="35"/>
    </location>
</feature>
<feature type="region of interest" description="Disordered" evidence="1">
    <location>
        <begin position="175"/>
        <end position="209"/>
    </location>
</feature>
<comment type="caution">
    <text evidence="3">The sequence shown here is derived from an EMBL/GenBank/DDBJ whole genome shotgun (WGS) entry which is preliminary data.</text>
</comment>
<organism evidence="3 4">
    <name type="scientific">Occultella gossypii</name>
    <dbReference type="NCBI Taxonomy" id="2800820"/>
    <lineage>
        <taxon>Bacteria</taxon>
        <taxon>Bacillati</taxon>
        <taxon>Actinomycetota</taxon>
        <taxon>Actinomycetes</taxon>
        <taxon>Micrococcales</taxon>
        <taxon>Ruaniaceae</taxon>
        <taxon>Occultella</taxon>
    </lineage>
</organism>
<keyword evidence="2" id="KW-0472">Membrane</keyword>
<accession>A0ABS7SBY4</accession>
<proteinExistence type="predicted"/>
<protein>
    <submittedName>
        <fullName evidence="3">Phage holin family protein</fullName>
    </submittedName>
</protein>
<dbReference type="EMBL" id="JAGSHT010000015">
    <property type="protein sequence ID" value="MBZ2197690.1"/>
    <property type="molecule type" value="Genomic_DNA"/>
</dbReference>
<evidence type="ECO:0000256" key="1">
    <source>
        <dbReference type="SAM" id="MobiDB-lite"/>
    </source>
</evidence>
<feature type="compositionally biased region" description="Low complexity" evidence="1">
    <location>
        <begin position="175"/>
        <end position="185"/>
    </location>
</feature>
<name>A0ABS7SBY4_9MICO</name>
<feature type="transmembrane region" description="Helical" evidence="2">
    <location>
        <begin position="104"/>
        <end position="124"/>
    </location>
</feature>
<evidence type="ECO:0000313" key="3">
    <source>
        <dbReference type="EMBL" id="MBZ2197690.1"/>
    </source>
</evidence>
<feature type="transmembrane region" description="Helical" evidence="2">
    <location>
        <begin position="136"/>
        <end position="153"/>
    </location>
</feature>
<evidence type="ECO:0000313" key="4">
    <source>
        <dbReference type="Proteomes" id="UP000826651"/>
    </source>
</evidence>
<dbReference type="Proteomes" id="UP000826651">
    <property type="component" value="Unassembled WGS sequence"/>
</dbReference>
<keyword evidence="2" id="KW-0812">Transmembrane</keyword>
<evidence type="ECO:0000256" key="2">
    <source>
        <dbReference type="SAM" id="Phobius"/>
    </source>
</evidence>
<sequence>MSQRFNAPPGWQVPPNFTPPEGWQPDPSWPPAPAGWNYWVDDAAAAGSAAPMVGQNPGYGASSGQNPSYGPDSAAPGASPYGGVSGTASAALAQEEIKKARNSALIGFGILAAAVLVFAVSFGIAASSSTGGRYYFPWYFMLAGLIVGIRGLIGYNKAKKAASFTAGGNFDPTAYSGSSGGATPPGVTPPGGYPAPGSDSGPRPGEYRP</sequence>
<keyword evidence="2" id="KW-1133">Transmembrane helix</keyword>
<dbReference type="RefSeq" id="WP_223407733.1">
    <property type="nucleotide sequence ID" value="NZ_JAGSHT010000015.1"/>
</dbReference>
<gene>
    <name evidence="3" type="ORF">KCQ71_16130</name>
</gene>
<keyword evidence="4" id="KW-1185">Reference proteome</keyword>
<reference evidence="3 4" key="1">
    <citation type="submission" date="2021-04" db="EMBL/GenBank/DDBJ databases">
        <title>Ruania sp. nov., isolated from sandy soil of mangrove forest.</title>
        <authorList>
            <person name="Ge X."/>
            <person name="Huang R."/>
            <person name="Liu W."/>
        </authorList>
    </citation>
    <scope>NUCLEOTIDE SEQUENCE [LARGE SCALE GENOMIC DNA]</scope>
    <source>
        <strain evidence="3 4">N2-46</strain>
    </source>
</reference>